<dbReference type="EMBL" id="RJUK01000001">
    <property type="protein sequence ID" value="ROQ21405.1"/>
    <property type="molecule type" value="Genomic_DNA"/>
</dbReference>
<evidence type="ECO:0000313" key="2">
    <source>
        <dbReference type="EMBL" id="ROQ21405.1"/>
    </source>
</evidence>
<dbReference type="NCBIfam" id="NF008633">
    <property type="entry name" value="PRK11622.1"/>
    <property type="match status" value="1"/>
</dbReference>
<dbReference type="Gene3D" id="3.40.190.10">
    <property type="entry name" value="Periplasmic binding protein-like II"/>
    <property type="match status" value="2"/>
</dbReference>
<keyword evidence="1" id="KW-0732">Signal</keyword>
<dbReference type="PIRSF" id="PIRSF029172">
    <property type="entry name" value="UCP029172_ABC_sbc_YnjB"/>
    <property type="match status" value="1"/>
</dbReference>
<proteinExistence type="predicted"/>
<dbReference type="SUPFAM" id="SSF53850">
    <property type="entry name" value="Periplasmic binding protein-like II"/>
    <property type="match status" value="1"/>
</dbReference>
<organism evidence="2 3">
    <name type="scientific">Marinimicrobium koreense</name>
    <dbReference type="NCBI Taxonomy" id="306545"/>
    <lineage>
        <taxon>Bacteria</taxon>
        <taxon>Pseudomonadati</taxon>
        <taxon>Pseudomonadota</taxon>
        <taxon>Gammaproteobacteria</taxon>
        <taxon>Cellvibrionales</taxon>
        <taxon>Cellvibrionaceae</taxon>
        <taxon>Marinimicrobium</taxon>
    </lineage>
</organism>
<gene>
    <name evidence="2" type="ORF">EDC38_2029</name>
</gene>
<dbReference type="InterPro" id="IPR027020">
    <property type="entry name" value="YnjB"/>
</dbReference>
<dbReference type="RefSeq" id="WP_123638410.1">
    <property type="nucleotide sequence ID" value="NZ_RJUK01000001.1"/>
</dbReference>
<feature type="chain" id="PRO_5018308137" evidence="1">
    <location>
        <begin position="29"/>
        <end position="386"/>
    </location>
</feature>
<accession>A0A3N1NYZ6</accession>
<evidence type="ECO:0000313" key="3">
    <source>
        <dbReference type="Proteomes" id="UP000273643"/>
    </source>
</evidence>
<name>A0A3N1NYZ6_9GAMM</name>
<dbReference type="OrthoDB" id="3239593at2"/>
<protein>
    <submittedName>
        <fullName evidence="2">Putative thiamine transport system substrate-binding protein</fullName>
    </submittedName>
</protein>
<dbReference type="PANTHER" id="PTHR42779:SF1">
    <property type="entry name" value="PROTEIN YNJB"/>
    <property type="match status" value="1"/>
</dbReference>
<dbReference type="PANTHER" id="PTHR42779">
    <property type="entry name" value="PROTEIN YNJB"/>
    <property type="match status" value="1"/>
</dbReference>
<sequence length="386" mass="43295">MFNCSLPSAFKRALTALLLMSSAVVVQAEQTAEDWSDVVQEARGSTVFFYAWGGSNSVNQYLRWAGRHLNRQYGINLRHVKVGDIAEAVHRLRSDQAAGRKQGGAIDLLWINGENFHALKESKSLEPDLLSAIPNHVHLLTDELPLLTDFGVPVDGFEVPWGMGQFNIIARDGSFAESDITPEQLLTYAQQNPGRLSYPKPPDFIGTTFLKSLLQALADNDQRLYREPSRSAERDLLPVLWDYLDQLHPLLWEKGGAFPQDSAQQLQWLADGQLHAAFSFNPQEMDSKVRNGRLPETVTQHYFAQGAITNSHYLAVPHNASHKAAAKVVINFLISRSAQARKADPRYWGDPAVVRLDEAEALLPTAQELHAGWQERLEAHWLARYQ</sequence>
<feature type="signal peptide" evidence="1">
    <location>
        <begin position="1"/>
        <end position="28"/>
    </location>
</feature>
<keyword evidence="3" id="KW-1185">Reference proteome</keyword>
<comment type="caution">
    <text evidence="2">The sequence shown here is derived from an EMBL/GenBank/DDBJ whole genome shotgun (WGS) entry which is preliminary data.</text>
</comment>
<reference evidence="2 3" key="1">
    <citation type="submission" date="2018-11" db="EMBL/GenBank/DDBJ databases">
        <title>Genomic Encyclopedia of Type Strains, Phase IV (KMG-IV): sequencing the most valuable type-strain genomes for metagenomic binning, comparative biology and taxonomic classification.</title>
        <authorList>
            <person name="Goeker M."/>
        </authorList>
    </citation>
    <scope>NUCLEOTIDE SEQUENCE [LARGE SCALE GENOMIC DNA]</scope>
    <source>
        <strain evidence="2 3">DSM 16974</strain>
    </source>
</reference>
<dbReference type="AlphaFoldDB" id="A0A3N1NYZ6"/>
<dbReference type="Pfam" id="PF13416">
    <property type="entry name" value="SBP_bac_8"/>
    <property type="match status" value="1"/>
</dbReference>
<dbReference type="Proteomes" id="UP000273643">
    <property type="component" value="Unassembled WGS sequence"/>
</dbReference>
<dbReference type="InterPro" id="IPR006059">
    <property type="entry name" value="SBP"/>
</dbReference>
<evidence type="ECO:0000256" key="1">
    <source>
        <dbReference type="SAM" id="SignalP"/>
    </source>
</evidence>